<evidence type="ECO:0000313" key="5">
    <source>
        <dbReference type="EMBL" id="SHJ29192.1"/>
    </source>
</evidence>
<dbReference type="Proteomes" id="UP000184310">
    <property type="component" value="Unassembled WGS sequence"/>
</dbReference>
<evidence type="ECO:0000313" key="6">
    <source>
        <dbReference type="Proteomes" id="UP000184310"/>
    </source>
</evidence>
<gene>
    <name evidence="5" type="ORF">SAMN02745163_01686</name>
</gene>
<keyword evidence="2" id="KW-0547">Nucleotide-binding</keyword>
<dbReference type="SUPFAM" id="SSF52540">
    <property type="entry name" value="P-loop containing nucleoside triphosphate hydrolases"/>
    <property type="match status" value="1"/>
</dbReference>
<evidence type="ECO:0000259" key="4">
    <source>
        <dbReference type="PROSITE" id="PS50893"/>
    </source>
</evidence>
<organism evidence="5 6">
    <name type="scientific">Clostridium cavendishii DSM 21758</name>
    <dbReference type="NCBI Taxonomy" id="1121302"/>
    <lineage>
        <taxon>Bacteria</taxon>
        <taxon>Bacillati</taxon>
        <taxon>Bacillota</taxon>
        <taxon>Clostridia</taxon>
        <taxon>Eubacteriales</taxon>
        <taxon>Clostridiaceae</taxon>
        <taxon>Clostridium</taxon>
    </lineage>
</organism>
<evidence type="ECO:0000256" key="3">
    <source>
        <dbReference type="ARBA" id="ARBA00022840"/>
    </source>
</evidence>
<keyword evidence="1" id="KW-0813">Transport</keyword>
<evidence type="ECO:0000256" key="2">
    <source>
        <dbReference type="ARBA" id="ARBA00022741"/>
    </source>
</evidence>
<dbReference type="AlphaFoldDB" id="A0A1M6I442"/>
<dbReference type="GO" id="GO:0005524">
    <property type="term" value="F:ATP binding"/>
    <property type="evidence" value="ECO:0007669"/>
    <property type="project" value="UniProtKB-KW"/>
</dbReference>
<name>A0A1M6I442_9CLOT</name>
<keyword evidence="6" id="KW-1185">Reference proteome</keyword>
<accession>A0A1M6I442</accession>
<proteinExistence type="predicted"/>
<dbReference type="SMART" id="SM00382">
    <property type="entry name" value="AAA"/>
    <property type="match status" value="1"/>
</dbReference>
<dbReference type="Gene3D" id="3.40.50.300">
    <property type="entry name" value="P-loop containing nucleotide triphosphate hydrolases"/>
    <property type="match status" value="1"/>
</dbReference>
<dbReference type="OrthoDB" id="9804819at2"/>
<dbReference type="EMBL" id="FQZB01000007">
    <property type="protein sequence ID" value="SHJ29192.1"/>
    <property type="molecule type" value="Genomic_DNA"/>
</dbReference>
<sequence>MDSVLEVKELIKSYRGKRVLNGVSFNLEKGKVLGILAPNGVGKSTLLDIIANLCKKDSGSVKINGLEVSSKTKDFVSYLQEKNVLYNWMTVKDAMNFYKDFFKDFSEEKFRELMEFMSLDERMKVRKLSKGMKERLELALTLSRETKLYILDEPISGVDIVARERIADTIIKNINEESSMIITTHYIGELDRIFDEVMFICDGEICEFGLADDLREKYGMSLQDIYKKIFGGIRR</sequence>
<evidence type="ECO:0000256" key="1">
    <source>
        <dbReference type="ARBA" id="ARBA00022448"/>
    </source>
</evidence>
<dbReference type="InterPro" id="IPR051782">
    <property type="entry name" value="ABC_Transporter_VariousFunc"/>
</dbReference>
<protein>
    <submittedName>
        <fullName evidence="5">ABC-2 type transport system ATP-binding protein</fullName>
    </submittedName>
</protein>
<keyword evidence="3 5" id="KW-0067">ATP-binding</keyword>
<reference evidence="5 6" key="1">
    <citation type="submission" date="2016-11" db="EMBL/GenBank/DDBJ databases">
        <authorList>
            <person name="Jaros S."/>
            <person name="Januszkiewicz K."/>
            <person name="Wedrychowicz H."/>
        </authorList>
    </citation>
    <scope>NUCLEOTIDE SEQUENCE [LARGE SCALE GENOMIC DNA]</scope>
    <source>
        <strain evidence="5 6">DSM 21758</strain>
    </source>
</reference>
<dbReference type="PANTHER" id="PTHR42939:SF1">
    <property type="entry name" value="ABC TRANSPORTER ATP-BINDING PROTEIN ALBC-RELATED"/>
    <property type="match status" value="1"/>
</dbReference>
<dbReference type="InterPro" id="IPR027417">
    <property type="entry name" value="P-loop_NTPase"/>
</dbReference>
<dbReference type="InterPro" id="IPR003593">
    <property type="entry name" value="AAA+_ATPase"/>
</dbReference>
<feature type="domain" description="ABC transporter" evidence="4">
    <location>
        <begin position="5"/>
        <end position="227"/>
    </location>
</feature>
<dbReference type="PROSITE" id="PS50893">
    <property type="entry name" value="ABC_TRANSPORTER_2"/>
    <property type="match status" value="1"/>
</dbReference>
<dbReference type="InterPro" id="IPR003439">
    <property type="entry name" value="ABC_transporter-like_ATP-bd"/>
</dbReference>
<dbReference type="GO" id="GO:0016887">
    <property type="term" value="F:ATP hydrolysis activity"/>
    <property type="evidence" value="ECO:0007669"/>
    <property type="project" value="InterPro"/>
</dbReference>
<dbReference type="Pfam" id="PF00005">
    <property type="entry name" value="ABC_tran"/>
    <property type="match status" value="1"/>
</dbReference>
<dbReference type="STRING" id="1121302.SAMN02745163_01686"/>
<dbReference type="CDD" id="cd03230">
    <property type="entry name" value="ABC_DR_subfamily_A"/>
    <property type="match status" value="1"/>
</dbReference>
<dbReference type="PANTHER" id="PTHR42939">
    <property type="entry name" value="ABC TRANSPORTER ATP-BINDING PROTEIN ALBC-RELATED"/>
    <property type="match status" value="1"/>
</dbReference>
<dbReference type="RefSeq" id="WP_072986230.1">
    <property type="nucleotide sequence ID" value="NZ_FQZB01000007.1"/>
</dbReference>